<name>A0A225WWY7_9STRA</name>
<evidence type="ECO:0000313" key="2">
    <source>
        <dbReference type="Proteomes" id="UP000198211"/>
    </source>
</evidence>
<proteinExistence type="predicted"/>
<accession>A0A225WWY7</accession>
<reference evidence="2" key="1">
    <citation type="submission" date="2017-03" db="EMBL/GenBank/DDBJ databases">
        <title>Phytopthora megakarya and P. palmivora, two closely related causual agents of cacao black pod achieved similar genome size and gene model numbers by different mechanisms.</title>
        <authorList>
            <person name="Ali S."/>
            <person name="Shao J."/>
            <person name="Larry D.J."/>
            <person name="Kronmiller B."/>
            <person name="Shen D."/>
            <person name="Strem M.D."/>
            <person name="Melnick R.L."/>
            <person name="Guiltinan M.J."/>
            <person name="Tyler B.M."/>
            <person name="Meinhardt L.W."/>
            <person name="Bailey B.A."/>
        </authorList>
    </citation>
    <scope>NUCLEOTIDE SEQUENCE [LARGE SCALE GENOMIC DNA]</scope>
    <source>
        <strain evidence="2">zdho120</strain>
    </source>
</reference>
<gene>
    <name evidence="1" type="ORF">PHMEG_0003053</name>
</gene>
<keyword evidence="2" id="KW-1185">Reference proteome</keyword>
<sequence length="123" mass="13574">MIPTKQEDRKDEIVLSSHDAVEPVHLLALDTFDYDTLVKIRSVASSLFCSSLGLDIPSLNINARVVDALMAYLLLHYLALKQANANGLAVQRSEASMLEKATSLTMTGITEHPMFRQQAALME</sequence>
<evidence type="ECO:0000313" key="1">
    <source>
        <dbReference type="EMBL" id="OWZ22264.1"/>
    </source>
</evidence>
<protein>
    <submittedName>
        <fullName evidence="1">Uncharacterized protein</fullName>
    </submittedName>
</protein>
<comment type="caution">
    <text evidence="1">The sequence shown here is derived from an EMBL/GenBank/DDBJ whole genome shotgun (WGS) entry which is preliminary data.</text>
</comment>
<dbReference type="EMBL" id="NBNE01000149">
    <property type="protein sequence ID" value="OWZ22264.1"/>
    <property type="molecule type" value="Genomic_DNA"/>
</dbReference>
<dbReference type="Proteomes" id="UP000198211">
    <property type="component" value="Unassembled WGS sequence"/>
</dbReference>
<dbReference type="STRING" id="4795.A0A225WWY7"/>
<organism evidence="1 2">
    <name type="scientific">Phytophthora megakarya</name>
    <dbReference type="NCBI Taxonomy" id="4795"/>
    <lineage>
        <taxon>Eukaryota</taxon>
        <taxon>Sar</taxon>
        <taxon>Stramenopiles</taxon>
        <taxon>Oomycota</taxon>
        <taxon>Peronosporomycetes</taxon>
        <taxon>Peronosporales</taxon>
        <taxon>Peronosporaceae</taxon>
        <taxon>Phytophthora</taxon>
    </lineage>
</organism>
<dbReference type="AlphaFoldDB" id="A0A225WWY7"/>